<evidence type="ECO:0000256" key="8">
    <source>
        <dbReference type="ARBA" id="ARBA00023159"/>
    </source>
</evidence>
<dbReference type="Proteomes" id="UP000813463">
    <property type="component" value="Chromosome 5"/>
</dbReference>
<dbReference type="AlphaFoldDB" id="A0A9R0J1U7"/>
<keyword evidence="10" id="KW-0539">Nucleus</keyword>
<evidence type="ECO:0000256" key="11">
    <source>
        <dbReference type="SAM" id="MobiDB-lite"/>
    </source>
</evidence>
<proteinExistence type="predicted"/>
<keyword evidence="14" id="KW-1185">Reference proteome</keyword>
<feature type="domain" description="NAC" evidence="13">
    <location>
        <begin position="28"/>
        <end position="170"/>
    </location>
</feature>
<accession>A0A9R0J1U7</accession>
<reference evidence="15" key="2">
    <citation type="submission" date="2025-08" db="UniProtKB">
        <authorList>
            <consortium name="RefSeq"/>
        </authorList>
    </citation>
    <scope>IDENTIFICATION</scope>
    <source>
        <tissue evidence="15">Leaf</tissue>
    </source>
</reference>
<dbReference type="PANTHER" id="PTHR31744:SF216">
    <property type="entry name" value="NAC TRANSCRIPTION FACTOR"/>
    <property type="match status" value="1"/>
</dbReference>
<keyword evidence="6" id="KW-0238">DNA-binding</keyword>
<sequence>MDGVDNGNIGNNTSISKEAERSIAASSMFPGFRFSPTDEELILYYLKKKLDGFDKCVEVIPEVDICKFEPWDLPSKAIINSDQEWFFFSPRGKKYPNGSQSKRATQIGYWKATGKERAVKSGSNVIGTKRTLVFHIGRAPKGERTEWIMHEYCMSGKAQDALVVCRLRRKSDYQAMNGGPNGEIQSPDPSSLMASSGTYSGCGIMELINTSARDKLVAECSFKKSSSSHDSHSVEQMDSASQSDWKAKDEIIQPESTSNNHVGNEDDLFAEILNDSIIQLDECLPPATIGVQSIVTNNTTVPIVPHLHNNPPHQSNVQRVHPSQGTANRRIRLRKLRRFSPCKDELEESLGENTVSSKPKQLTKGRGWARVLNNYARLYVVVITMALVILAYTTAPAYY</sequence>
<keyword evidence="8" id="KW-0010">Activator</keyword>
<keyword evidence="4 12" id="KW-1133">Transmembrane helix</keyword>
<evidence type="ECO:0000256" key="10">
    <source>
        <dbReference type="ARBA" id="ARBA00023242"/>
    </source>
</evidence>
<dbReference type="GO" id="GO:0016020">
    <property type="term" value="C:membrane"/>
    <property type="evidence" value="ECO:0007669"/>
    <property type="project" value="UniProtKB-SubCell"/>
</dbReference>
<feature type="region of interest" description="Disordered" evidence="11">
    <location>
        <begin position="225"/>
        <end position="246"/>
    </location>
</feature>
<keyword evidence="9" id="KW-0804">Transcription</keyword>
<evidence type="ECO:0000256" key="4">
    <source>
        <dbReference type="ARBA" id="ARBA00022989"/>
    </source>
</evidence>
<evidence type="ECO:0000313" key="14">
    <source>
        <dbReference type="Proteomes" id="UP000813463"/>
    </source>
</evidence>
<keyword evidence="5" id="KW-0805">Transcription regulation</keyword>
<evidence type="ECO:0000259" key="13">
    <source>
        <dbReference type="PROSITE" id="PS51005"/>
    </source>
</evidence>
<dbReference type="KEGG" id="soe:110798803"/>
<dbReference type="Gene3D" id="2.170.150.80">
    <property type="entry name" value="NAC domain"/>
    <property type="match status" value="1"/>
</dbReference>
<evidence type="ECO:0000256" key="3">
    <source>
        <dbReference type="ARBA" id="ARBA00022692"/>
    </source>
</evidence>
<evidence type="ECO:0000256" key="12">
    <source>
        <dbReference type="SAM" id="Phobius"/>
    </source>
</evidence>
<evidence type="ECO:0000256" key="2">
    <source>
        <dbReference type="ARBA" id="ARBA00004167"/>
    </source>
</evidence>
<name>A0A9R0J1U7_SPIOL</name>
<dbReference type="GeneID" id="110798803"/>
<dbReference type="OrthoDB" id="1935348at2759"/>
<keyword evidence="7 12" id="KW-0472">Membrane</keyword>
<comment type="subcellular location">
    <subcellularLocation>
        <location evidence="2">Membrane</location>
        <topology evidence="2">Single-pass membrane protein</topology>
    </subcellularLocation>
    <subcellularLocation>
        <location evidence="1">Nucleus</location>
    </subcellularLocation>
</comment>
<organism evidence="14 15">
    <name type="scientific">Spinacia oleracea</name>
    <name type="common">Spinach</name>
    <dbReference type="NCBI Taxonomy" id="3562"/>
    <lineage>
        <taxon>Eukaryota</taxon>
        <taxon>Viridiplantae</taxon>
        <taxon>Streptophyta</taxon>
        <taxon>Embryophyta</taxon>
        <taxon>Tracheophyta</taxon>
        <taxon>Spermatophyta</taxon>
        <taxon>Magnoliopsida</taxon>
        <taxon>eudicotyledons</taxon>
        <taxon>Gunneridae</taxon>
        <taxon>Pentapetalae</taxon>
        <taxon>Caryophyllales</taxon>
        <taxon>Chenopodiaceae</taxon>
        <taxon>Chenopodioideae</taxon>
        <taxon>Anserineae</taxon>
        <taxon>Spinacia</taxon>
    </lineage>
</organism>
<evidence type="ECO:0000256" key="9">
    <source>
        <dbReference type="ARBA" id="ARBA00023163"/>
    </source>
</evidence>
<evidence type="ECO:0000256" key="6">
    <source>
        <dbReference type="ARBA" id="ARBA00023125"/>
    </source>
</evidence>
<dbReference type="GO" id="GO:0000976">
    <property type="term" value="F:transcription cis-regulatory region binding"/>
    <property type="evidence" value="ECO:0007669"/>
    <property type="project" value="UniProtKB-ARBA"/>
</dbReference>
<evidence type="ECO:0000256" key="7">
    <source>
        <dbReference type="ARBA" id="ARBA00023136"/>
    </source>
</evidence>
<gene>
    <name evidence="15" type="primary">LOC110798803</name>
</gene>
<dbReference type="GO" id="GO:0006355">
    <property type="term" value="P:regulation of DNA-templated transcription"/>
    <property type="evidence" value="ECO:0007669"/>
    <property type="project" value="InterPro"/>
</dbReference>
<evidence type="ECO:0000313" key="15">
    <source>
        <dbReference type="RefSeq" id="XP_021859686.1"/>
    </source>
</evidence>
<dbReference type="Pfam" id="PF02365">
    <property type="entry name" value="NAM"/>
    <property type="match status" value="1"/>
</dbReference>
<keyword evidence="3 12" id="KW-0812">Transmembrane</keyword>
<dbReference type="InterPro" id="IPR003441">
    <property type="entry name" value="NAC-dom"/>
</dbReference>
<dbReference type="GO" id="GO:0005634">
    <property type="term" value="C:nucleus"/>
    <property type="evidence" value="ECO:0007669"/>
    <property type="project" value="UniProtKB-SubCell"/>
</dbReference>
<dbReference type="PANTHER" id="PTHR31744">
    <property type="entry name" value="PROTEIN CUP-SHAPED COTYLEDON 2-RELATED"/>
    <property type="match status" value="1"/>
</dbReference>
<dbReference type="SUPFAM" id="SSF101941">
    <property type="entry name" value="NAC domain"/>
    <property type="match status" value="1"/>
</dbReference>
<evidence type="ECO:0000256" key="1">
    <source>
        <dbReference type="ARBA" id="ARBA00004123"/>
    </source>
</evidence>
<dbReference type="InterPro" id="IPR036093">
    <property type="entry name" value="NAC_dom_sf"/>
</dbReference>
<feature type="transmembrane region" description="Helical" evidence="12">
    <location>
        <begin position="376"/>
        <end position="395"/>
    </location>
</feature>
<protein>
    <submittedName>
        <fullName evidence="15">NAC domain-containing protein 89</fullName>
    </submittedName>
</protein>
<dbReference type="RefSeq" id="XP_021859686.1">
    <property type="nucleotide sequence ID" value="XM_022003994.2"/>
</dbReference>
<dbReference type="FunFam" id="2.170.150.80:FF:000006">
    <property type="entry name" value="NAC domain-containing protein 100-like"/>
    <property type="match status" value="1"/>
</dbReference>
<evidence type="ECO:0000256" key="5">
    <source>
        <dbReference type="ARBA" id="ARBA00023015"/>
    </source>
</evidence>
<dbReference type="PROSITE" id="PS51005">
    <property type="entry name" value="NAC"/>
    <property type="match status" value="1"/>
</dbReference>
<reference evidence="14" key="1">
    <citation type="journal article" date="2021" name="Nat. Commun.">
        <title>Genomic analyses provide insights into spinach domestication and the genetic basis of agronomic traits.</title>
        <authorList>
            <person name="Cai X."/>
            <person name="Sun X."/>
            <person name="Xu C."/>
            <person name="Sun H."/>
            <person name="Wang X."/>
            <person name="Ge C."/>
            <person name="Zhang Z."/>
            <person name="Wang Q."/>
            <person name="Fei Z."/>
            <person name="Jiao C."/>
            <person name="Wang Q."/>
        </authorList>
    </citation>
    <scope>NUCLEOTIDE SEQUENCE [LARGE SCALE GENOMIC DNA]</scope>
    <source>
        <strain evidence="14">cv. Varoflay</strain>
    </source>
</reference>